<dbReference type="GO" id="GO:0006281">
    <property type="term" value="P:DNA repair"/>
    <property type="evidence" value="ECO:0007669"/>
    <property type="project" value="TreeGrafter"/>
</dbReference>
<feature type="region of interest" description="Disordered" evidence="1">
    <location>
        <begin position="214"/>
        <end position="236"/>
    </location>
</feature>
<feature type="compositionally biased region" description="Basic and acidic residues" evidence="1">
    <location>
        <begin position="294"/>
        <end position="303"/>
    </location>
</feature>
<feature type="compositionally biased region" description="Polar residues" evidence="1">
    <location>
        <begin position="1069"/>
        <end position="1078"/>
    </location>
</feature>
<dbReference type="PANTHER" id="PTHR46622:SF1">
    <property type="entry name" value="DNA-DEPENDENT METALLOPROTEASE WSS1"/>
    <property type="match status" value="1"/>
</dbReference>
<feature type="domain" description="WLM" evidence="3">
    <location>
        <begin position="5"/>
        <end position="211"/>
    </location>
</feature>
<feature type="compositionally biased region" description="Basic and acidic residues" evidence="1">
    <location>
        <begin position="336"/>
        <end position="345"/>
    </location>
</feature>
<dbReference type="Pfam" id="PF00172">
    <property type="entry name" value="Zn_clus"/>
    <property type="match status" value="1"/>
</dbReference>
<dbReference type="CDD" id="cd00067">
    <property type="entry name" value="GAL4"/>
    <property type="match status" value="1"/>
</dbReference>
<dbReference type="GO" id="GO:0008237">
    <property type="term" value="F:metallopeptidase activity"/>
    <property type="evidence" value="ECO:0007669"/>
    <property type="project" value="TreeGrafter"/>
</dbReference>
<dbReference type="PROSITE" id="PS00463">
    <property type="entry name" value="ZN2_CY6_FUNGAL_1"/>
    <property type="match status" value="1"/>
</dbReference>
<sequence>MAGRGSLAGVPGEVGTYTVLQSQPKSDEALALLKKIHSMVKPVMKKHGWFLPTLAEFFPGQENLPGINVNRGWKICIRLRPAHDPHSFLPLEDGQLCLIGTMLHELSHNVRGPHDDHFFKTLDGLWDQFDQVRVKGYLGFGGEGRRVGEGVAHDGPLGMREAREKTLKRLEEAERRRKLLERGGKLGGRASDVKGKRRGDILADAAERRLRAQRACGGDDAQNHPSGSKQEDLPPETQDAINQADRDSRSIIIDLTTLSDSEDEINPTPRPSTSKRPTSRKTRDSSSSSFEIEVVPKRPKIEDGDSTSHSSIGQSDSHSHQHHHQHASGAVVGQPDNDHGRRMSYDDSADGSLSPQQDSGARQEPAALAGADARASTSGGPAAGKKGAKRGAGSDKVALDKDGNPKKKRKQLVACDSCRLRRVKCDKADMGGGPCSECVKKSITCTDTYVKNKPKVVRGGKLIAQAKKLYGENGVGGPVASSSASPAKLEYESSEDGRRQSFSSVLPFSDHRLSFSFVNQELGEHLVRTFFDILQPQCPLVDQDMFMQAWEASGRVPENMSPANECLALVIQAWAARITDNPAVIGSGGPTLDILKRGEGQDFTEVGNRRQDFARAALQRALNTVDQRGALRLASATSCSALTLLEFLVTWDDSNLKTTMGRYLMSSACEHLRNLQLGTCDDPNEQAIPPERASNGTLLWMIYTRDALGSMMGGRFCSLTDDDLASLCDLFTNPVTADVMSYVSSNDARMLSGLAVASIFRYCVSVVRNTVTRMTGPLARRQRLTEQVVHDIWTEIDEGSRFGAVFRQSVERATFGADAPKTDVWFRDLIAMKSQHTLGVHFAILDRLREEEQKAPEYQDPEYVHALRRLRQQSDERLFYVAREYTRVLRGYGAGVIFSAAITVEYSSILLNSLVETPSVEQGGSVADWTWVQKIEEVSQCIDLVKLSGWMWSGYDGVIARARHMLGQQSMQLQQHAAPPAPLPPISTSYIPSAQAPARDWAHHAIPLPPPPASTASGPSSGSPATYGFDQNRLGPPRHPSFSYGSGSPSTPMTPLTHPSPTLPRQFGNGASPQQPSQHLAPLYNHHLSPVDGRNAALPPLSSYRIVHQPPPAQAGGAPPLPQPPRP</sequence>
<proteinExistence type="predicted"/>
<comment type="caution">
    <text evidence="4">The sequence shown here is derived from an EMBL/GenBank/DDBJ whole genome shotgun (WGS) entry which is preliminary data.</text>
</comment>
<dbReference type="GO" id="GO:0005634">
    <property type="term" value="C:nucleus"/>
    <property type="evidence" value="ECO:0007669"/>
    <property type="project" value="TreeGrafter"/>
</dbReference>
<feature type="compositionally biased region" description="Low complexity" evidence="1">
    <location>
        <begin position="1014"/>
        <end position="1026"/>
    </location>
</feature>
<dbReference type="SMART" id="SM00066">
    <property type="entry name" value="GAL4"/>
    <property type="match status" value="1"/>
</dbReference>
<gene>
    <name evidence="4" type="ORF">Rt10032_c05g2374</name>
</gene>
<protein>
    <submittedName>
        <fullName evidence="4">Transcription factor</fullName>
    </submittedName>
</protein>
<dbReference type="InterPro" id="IPR001138">
    <property type="entry name" value="Zn2Cys6_DnaBD"/>
</dbReference>
<organism evidence="4 5">
    <name type="scientific">Rhodotorula toruloides</name>
    <name type="common">Yeast</name>
    <name type="synonym">Rhodosporidium toruloides</name>
    <dbReference type="NCBI Taxonomy" id="5286"/>
    <lineage>
        <taxon>Eukaryota</taxon>
        <taxon>Fungi</taxon>
        <taxon>Dikarya</taxon>
        <taxon>Basidiomycota</taxon>
        <taxon>Pucciniomycotina</taxon>
        <taxon>Microbotryomycetes</taxon>
        <taxon>Sporidiobolales</taxon>
        <taxon>Sporidiobolaceae</taxon>
        <taxon>Rhodotorula</taxon>
    </lineage>
</organism>
<dbReference type="AlphaFoldDB" id="A0A511KDB2"/>
<dbReference type="PROSITE" id="PS51397">
    <property type="entry name" value="WLM"/>
    <property type="match status" value="1"/>
</dbReference>
<feature type="compositionally biased region" description="Low complexity" evidence="1">
    <location>
        <begin position="478"/>
        <end position="487"/>
    </location>
</feature>
<dbReference type="InterPro" id="IPR013536">
    <property type="entry name" value="WLM_dom"/>
</dbReference>
<dbReference type="GO" id="GO:0008270">
    <property type="term" value="F:zinc ion binding"/>
    <property type="evidence" value="ECO:0007669"/>
    <property type="project" value="InterPro"/>
</dbReference>
<name>A0A511KDB2_RHOTO</name>
<dbReference type="Gene3D" id="4.10.240.10">
    <property type="entry name" value="Zn(2)-C6 fungal-type DNA-binding domain"/>
    <property type="match status" value="1"/>
</dbReference>
<feature type="compositionally biased region" description="Polar residues" evidence="1">
    <location>
        <begin position="351"/>
        <end position="360"/>
    </location>
</feature>
<feature type="region of interest" description="Disordered" evidence="1">
    <location>
        <begin position="475"/>
        <end position="495"/>
    </location>
</feature>
<evidence type="ECO:0000313" key="4">
    <source>
        <dbReference type="EMBL" id="GEM08357.1"/>
    </source>
</evidence>
<reference evidence="4 5" key="1">
    <citation type="submission" date="2019-07" db="EMBL/GenBank/DDBJ databases">
        <title>Rhodotorula toruloides NBRC10032 genome sequencing.</title>
        <authorList>
            <person name="Shida Y."/>
            <person name="Takaku H."/>
            <person name="Ogasawara W."/>
            <person name="Mori K."/>
        </authorList>
    </citation>
    <scope>NUCLEOTIDE SEQUENCE [LARGE SCALE GENOMIC DNA]</scope>
    <source>
        <strain evidence="4 5">NBRC10032</strain>
    </source>
</reference>
<dbReference type="CDD" id="cd12148">
    <property type="entry name" value="fungal_TF_MHR"/>
    <property type="match status" value="1"/>
</dbReference>
<evidence type="ECO:0000256" key="1">
    <source>
        <dbReference type="SAM" id="MobiDB-lite"/>
    </source>
</evidence>
<dbReference type="EMBL" id="BJWK01000005">
    <property type="protein sequence ID" value="GEM08357.1"/>
    <property type="molecule type" value="Genomic_DNA"/>
</dbReference>
<feature type="compositionally biased region" description="Low complexity" evidence="1">
    <location>
        <begin position="375"/>
        <end position="385"/>
    </location>
</feature>
<dbReference type="OrthoDB" id="39175at2759"/>
<dbReference type="Proteomes" id="UP000321518">
    <property type="component" value="Unassembled WGS sequence"/>
</dbReference>
<dbReference type="InterPro" id="IPR053000">
    <property type="entry name" value="WSS1-like_metalloprotease"/>
</dbReference>
<dbReference type="GO" id="GO:0000981">
    <property type="term" value="F:DNA-binding transcription factor activity, RNA polymerase II-specific"/>
    <property type="evidence" value="ECO:0007669"/>
    <property type="project" value="InterPro"/>
</dbReference>
<feature type="compositionally biased region" description="Low complexity" evidence="1">
    <location>
        <begin position="307"/>
        <end position="316"/>
    </location>
</feature>
<dbReference type="Pfam" id="PF08325">
    <property type="entry name" value="WLM"/>
    <property type="match status" value="1"/>
</dbReference>
<accession>A0A511KDB2</accession>
<dbReference type="PANTHER" id="PTHR46622">
    <property type="entry name" value="DNA-DEPENDENT METALLOPROTEASE WSS1"/>
    <property type="match status" value="1"/>
</dbReference>
<feature type="region of interest" description="Disordered" evidence="1">
    <location>
        <begin position="255"/>
        <end position="412"/>
    </location>
</feature>
<feature type="region of interest" description="Disordered" evidence="1">
    <location>
        <begin position="971"/>
        <end position="990"/>
    </location>
</feature>
<dbReference type="PROSITE" id="PS50048">
    <property type="entry name" value="ZN2_CY6_FUNGAL_2"/>
    <property type="match status" value="1"/>
</dbReference>
<evidence type="ECO:0000259" key="3">
    <source>
        <dbReference type="PROSITE" id="PS51397"/>
    </source>
</evidence>
<feature type="compositionally biased region" description="Pro residues" evidence="1">
    <location>
        <begin position="1109"/>
        <end position="1127"/>
    </location>
</feature>
<feature type="compositionally biased region" description="Polar residues" evidence="1">
    <location>
        <begin position="1043"/>
        <end position="1060"/>
    </location>
</feature>
<feature type="region of interest" description="Disordered" evidence="1">
    <location>
        <begin position="1003"/>
        <end position="1127"/>
    </location>
</feature>
<feature type="domain" description="Zn(2)-C6 fungal-type" evidence="2">
    <location>
        <begin position="414"/>
        <end position="447"/>
    </location>
</feature>
<dbReference type="SUPFAM" id="SSF57701">
    <property type="entry name" value="Zn2/Cys6 DNA-binding domain"/>
    <property type="match status" value="1"/>
</dbReference>
<dbReference type="InterPro" id="IPR036864">
    <property type="entry name" value="Zn2-C6_fun-type_DNA-bd_sf"/>
</dbReference>
<evidence type="ECO:0000313" key="5">
    <source>
        <dbReference type="Proteomes" id="UP000321518"/>
    </source>
</evidence>
<evidence type="ECO:0000259" key="2">
    <source>
        <dbReference type="PROSITE" id="PS50048"/>
    </source>
</evidence>